<organism evidence="2 3">
    <name type="scientific">Spodoptera exigua</name>
    <name type="common">Beet armyworm</name>
    <name type="synonym">Noctua fulgens</name>
    <dbReference type="NCBI Taxonomy" id="7107"/>
    <lineage>
        <taxon>Eukaryota</taxon>
        <taxon>Metazoa</taxon>
        <taxon>Ecdysozoa</taxon>
        <taxon>Arthropoda</taxon>
        <taxon>Hexapoda</taxon>
        <taxon>Insecta</taxon>
        <taxon>Pterygota</taxon>
        <taxon>Neoptera</taxon>
        <taxon>Endopterygota</taxon>
        <taxon>Lepidoptera</taxon>
        <taxon>Glossata</taxon>
        <taxon>Ditrysia</taxon>
        <taxon>Noctuoidea</taxon>
        <taxon>Noctuidae</taxon>
        <taxon>Amphipyrinae</taxon>
        <taxon>Spodoptera</taxon>
    </lineage>
</organism>
<sequence>MRSALQLEDQDDNHELGKLGEVQPVAGSCAVKDHRPIARRPWEYLLDCMQSYPPPQDRRVPPFGQRSENGVGAVA</sequence>
<protein>
    <submittedName>
        <fullName evidence="2">Uncharacterized protein</fullName>
    </submittedName>
</protein>
<accession>A0A835GI39</accession>
<evidence type="ECO:0000313" key="2">
    <source>
        <dbReference type="EMBL" id="KAF9416057.1"/>
    </source>
</evidence>
<evidence type="ECO:0000256" key="1">
    <source>
        <dbReference type="SAM" id="MobiDB-lite"/>
    </source>
</evidence>
<evidence type="ECO:0000313" key="3">
    <source>
        <dbReference type="Proteomes" id="UP000648187"/>
    </source>
</evidence>
<dbReference type="EMBL" id="JACKWZ010000097">
    <property type="protein sequence ID" value="KAF9416057.1"/>
    <property type="molecule type" value="Genomic_DNA"/>
</dbReference>
<comment type="caution">
    <text evidence="2">The sequence shown here is derived from an EMBL/GenBank/DDBJ whole genome shotgun (WGS) entry which is preliminary data.</text>
</comment>
<proteinExistence type="predicted"/>
<gene>
    <name evidence="2" type="ORF">HW555_006469</name>
</gene>
<reference evidence="2" key="1">
    <citation type="submission" date="2020-08" db="EMBL/GenBank/DDBJ databases">
        <title>Spodoptera exigua strain:BAW_Kor-Di-RS1 Genome sequencing and assembly.</title>
        <authorList>
            <person name="Kim J."/>
            <person name="Nam H.Y."/>
            <person name="Kwon M."/>
            <person name="Choi J.H."/>
            <person name="Cho S.R."/>
            <person name="Kim G.-H."/>
        </authorList>
    </citation>
    <scope>NUCLEOTIDE SEQUENCE</scope>
    <source>
        <strain evidence="2">BAW_Kor-Di-RS1</strain>
        <tissue evidence="2">Whole-body</tissue>
    </source>
</reference>
<dbReference type="AlphaFoldDB" id="A0A835GI39"/>
<name>A0A835GI39_SPOEX</name>
<dbReference type="Proteomes" id="UP000648187">
    <property type="component" value="Unassembled WGS sequence"/>
</dbReference>
<feature type="region of interest" description="Disordered" evidence="1">
    <location>
        <begin position="53"/>
        <end position="75"/>
    </location>
</feature>
<keyword evidence="3" id="KW-1185">Reference proteome</keyword>